<feature type="compositionally biased region" description="Basic and acidic residues" evidence="3">
    <location>
        <begin position="81"/>
        <end position="93"/>
    </location>
</feature>
<dbReference type="InterPro" id="IPR027417">
    <property type="entry name" value="P-loop_NTPase"/>
</dbReference>
<accession>A0A7S4RRK7</accession>
<dbReference type="GO" id="GO:0007018">
    <property type="term" value="P:microtubule-based movement"/>
    <property type="evidence" value="ECO:0007669"/>
    <property type="project" value="InterPro"/>
</dbReference>
<reference evidence="5" key="1">
    <citation type="submission" date="2021-01" db="EMBL/GenBank/DDBJ databases">
        <authorList>
            <person name="Corre E."/>
            <person name="Pelletier E."/>
            <person name="Niang G."/>
            <person name="Scheremetjew M."/>
            <person name="Finn R."/>
            <person name="Kale V."/>
            <person name="Holt S."/>
            <person name="Cochrane G."/>
            <person name="Meng A."/>
            <person name="Brown T."/>
            <person name="Cohen L."/>
        </authorList>
    </citation>
    <scope>NUCLEOTIDE SEQUENCE</scope>
    <source>
        <strain evidence="5">GSO104</strain>
    </source>
</reference>
<dbReference type="GO" id="GO:0005524">
    <property type="term" value="F:ATP binding"/>
    <property type="evidence" value="ECO:0007669"/>
    <property type="project" value="UniProtKB-UniRule"/>
</dbReference>
<dbReference type="Pfam" id="PF00225">
    <property type="entry name" value="Kinesin"/>
    <property type="match status" value="1"/>
</dbReference>
<keyword evidence="1" id="KW-0505">Motor protein</keyword>
<dbReference type="GO" id="GO:0003777">
    <property type="term" value="F:microtubule motor activity"/>
    <property type="evidence" value="ECO:0007669"/>
    <property type="project" value="InterPro"/>
</dbReference>
<feature type="domain" description="Kinesin motor" evidence="4">
    <location>
        <begin position="543"/>
        <end position="937"/>
    </location>
</feature>
<evidence type="ECO:0000313" key="5">
    <source>
        <dbReference type="EMBL" id="CAE4622871.1"/>
    </source>
</evidence>
<proteinExistence type="inferred from homology"/>
<comment type="similarity">
    <text evidence="1">Belongs to the TRAFAC class myosin-kinesin ATPase superfamily. Kinesin family.</text>
</comment>
<dbReference type="InterPro" id="IPR036961">
    <property type="entry name" value="Kinesin_motor_dom_sf"/>
</dbReference>
<evidence type="ECO:0000256" key="1">
    <source>
        <dbReference type="PROSITE-ProRule" id="PRU00283"/>
    </source>
</evidence>
<keyword evidence="1" id="KW-0067">ATP-binding</keyword>
<feature type="compositionally biased region" description="Basic and acidic residues" evidence="3">
    <location>
        <begin position="104"/>
        <end position="123"/>
    </location>
</feature>
<dbReference type="SMART" id="SM00129">
    <property type="entry name" value="KISc"/>
    <property type="match status" value="1"/>
</dbReference>
<dbReference type="PANTHER" id="PTHR47972:SF28">
    <property type="entry name" value="KINESIN-LIKE PROTEIN KLP-3"/>
    <property type="match status" value="1"/>
</dbReference>
<gene>
    <name evidence="5" type="ORF">DBRI00130_LOCUS23130</name>
</gene>
<dbReference type="EMBL" id="HBNS01029402">
    <property type="protein sequence ID" value="CAE4622871.1"/>
    <property type="molecule type" value="Transcribed_RNA"/>
</dbReference>
<keyword evidence="1" id="KW-0547">Nucleotide-binding</keyword>
<dbReference type="PANTHER" id="PTHR47972">
    <property type="entry name" value="KINESIN-LIKE PROTEIN KLP-3"/>
    <property type="match status" value="1"/>
</dbReference>
<feature type="coiled-coil region" evidence="2">
    <location>
        <begin position="386"/>
        <end position="508"/>
    </location>
</feature>
<organism evidence="5">
    <name type="scientific">Ditylum brightwellii</name>
    <dbReference type="NCBI Taxonomy" id="49249"/>
    <lineage>
        <taxon>Eukaryota</taxon>
        <taxon>Sar</taxon>
        <taxon>Stramenopiles</taxon>
        <taxon>Ochrophyta</taxon>
        <taxon>Bacillariophyta</taxon>
        <taxon>Mediophyceae</taxon>
        <taxon>Lithodesmiophycidae</taxon>
        <taxon>Lithodesmiales</taxon>
        <taxon>Lithodesmiaceae</taxon>
        <taxon>Ditylum</taxon>
    </lineage>
</organism>
<dbReference type="AlphaFoldDB" id="A0A7S4RRK7"/>
<sequence length="947" mass="105832">MKNSTLSTLTLITALVHLKQKKARKEKERAQRIQKAKGNGQLLTFPPHNPTSTTTDTAPPPPQTQSPTEATKQQLHQKQTHLSENDSNSKKSTDSNAEDLSTEAGKDQNEAKKSKHKEEKELLAETSDSRQANELLRAQYAELLQRHHAEKEEFKEKLAVTSKKLSEKEKEWEATKTKLETETKYKDDRIQEMKNAQEDLLQKKDREIEAIKEAHRGEIETITQEKDVVIAASEGQYENILKEKNALLKKLALYEQKLRDEDTSKAAPEEKLLQERKNKDILEEKLKETVKENNQLDDDIAEMNLKLEQEHLNLCILQSKEAEVTADNPKLVENLSVKNQIIKKITGELSDTKEQLDPVTAKLSVAVSISDSEVSLSISDSEVSELKELKEQKGSLEGQLEKASAGQLEAEKKLKDSVEELEMTKKAKDNAEEQWRNLNSSLEKLEKDLEAEKEKNVKIQSKIDEQTLLRANEVDVLKEKLAVTEKHLSATQTELENINAERDEAIKRCKLSDGRELALQSKLVTLEEMRCALHNRVMQLSGNIRVLVRVRPLIQAEIDMIAKKNGKKNSRCMSKAPTSAENVEECPFHFPGIDYHNGPPSSTAASSSTSSSSTFTDDISKNLLEVTEPFKDHSGFKNRRKKWKFSFNHVFSPTHTQEDVWSAAEPLIQSTIDGFNVCIFSYGQTGSGKTYTMLGNDENPGITARSVRRLFDAKQEIEAASNGASSVHISVELLEIYNEKVRDLLVGPSTEKPNLKVNSNKAVGKPNLKVNSNKAVGNVLVSAANEGEAGEILSLAQSRRCVKATQINSESSRGHLLFTIHFQVKSTNSKGINRYGKLHVVDLAGGERINKSGSHGGALLEEAKHINMSLTTLSNVIEKLQNKESHIPYLDSKLTYLLQNSLGGDSKTAAIICCSPLSAHFNESLSSLRFAAKVSRVELKAEHNFSY</sequence>
<feature type="region of interest" description="Disordered" evidence="3">
    <location>
        <begin position="19"/>
        <end position="132"/>
    </location>
</feature>
<evidence type="ECO:0000256" key="2">
    <source>
        <dbReference type="SAM" id="Coils"/>
    </source>
</evidence>
<dbReference type="Gene3D" id="3.40.850.10">
    <property type="entry name" value="Kinesin motor domain"/>
    <property type="match status" value="1"/>
</dbReference>
<dbReference type="PRINTS" id="PR00380">
    <property type="entry name" value="KINESINHEAVY"/>
</dbReference>
<keyword evidence="2" id="KW-0175">Coiled coil</keyword>
<name>A0A7S4RRK7_9STRA</name>
<dbReference type="SUPFAM" id="SSF52540">
    <property type="entry name" value="P-loop containing nucleoside triphosphate hydrolases"/>
    <property type="match status" value="1"/>
</dbReference>
<dbReference type="PROSITE" id="PS50067">
    <property type="entry name" value="KINESIN_MOTOR_2"/>
    <property type="match status" value="1"/>
</dbReference>
<protein>
    <recommendedName>
        <fullName evidence="4">Kinesin motor domain-containing protein</fullName>
    </recommendedName>
</protein>
<dbReference type="InterPro" id="IPR001752">
    <property type="entry name" value="Kinesin_motor_dom"/>
</dbReference>
<dbReference type="GO" id="GO:0008017">
    <property type="term" value="F:microtubule binding"/>
    <property type="evidence" value="ECO:0007669"/>
    <property type="project" value="InterPro"/>
</dbReference>
<dbReference type="GO" id="GO:0015630">
    <property type="term" value="C:microtubule cytoskeleton"/>
    <property type="evidence" value="ECO:0007669"/>
    <property type="project" value="TreeGrafter"/>
</dbReference>
<evidence type="ECO:0000259" key="4">
    <source>
        <dbReference type="PROSITE" id="PS50067"/>
    </source>
</evidence>
<evidence type="ECO:0000256" key="3">
    <source>
        <dbReference type="SAM" id="MobiDB-lite"/>
    </source>
</evidence>
<feature type="binding site" evidence="1">
    <location>
        <begin position="683"/>
        <end position="690"/>
    </location>
    <ligand>
        <name>ATP</name>
        <dbReference type="ChEBI" id="CHEBI:30616"/>
    </ligand>
</feature>
<dbReference type="InterPro" id="IPR027640">
    <property type="entry name" value="Kinesin-like_fam"/>
</dbReference>